<name>A0A9W6UFI9_9STRA</name>
<protein>
    <submittedName>
        <fullName evidence="1">Unnamed protein product</fullName>
    </submittedName>
</protein>
<sequence>MKTGLSVCGLKTFSDANCGGDKASRRSSSGVLILMCGGPVVYKSKRQATVALSSAEAEYMAMAMTTQEVVWLRFLLGEMGIKVNGPTASHVDKKSAISIAVNHGYTPRAKHIDLRAHFVCDHVEKGSIKLEYVASEDQLADYLTKSVPTPRLTKLREASGLREMQVEGEC</sequence>
<dbReference type="PANTHER" id="PTHR11439">
    <property type="entry name" value="GAG-POL-RELATED RETROTRANSPOSON"/>
    <property type="match status" value="1"/>
</dbReference>
<organism evidence="1 2">
    <name type="scientific">Phytophthora fragariaefolia</name>
    <dbReference type="NCBI Taxonomy" id="1490495"/>
    <lineage>
        <taxon>Eukaryota</taxon>
        <taxon>Sar</taxon>
        <taxon>Stramenopiles</taxon>
        <taxon>Oomycota</taxon>
        <taxon>Peronosporomycetes</taxon>
        <taxon>Peronosporales</taxon>
        <taxon>Peronosporaceae</taxon>
        <taxon>Phytophthora</taxon>
    </lineage>
</organism>
<proteinExistence type="predicted"/>
<dbReference type="OrthoDB" id="93978at2759"/>
<gene>
    <name evidence="1" type="ORF">Pfra01_000730400</name>
</gene>
<dbReference type="CDD" id="cd09272">
    <property type="entry name" value="RNase_HI_RT_Ty1"/>
    <property type="match status" value="1"/>
</dbReference>
<accession>A0A9W6UFI9</accession>
<evidence type="ECO:0000313" key="1">
    <source>
        <dbReference type="EMBL" id="GMF31616.1"/>
    </source>
</evidence>
<reference evidence="1" key="1">
    <citation type="submission" date="2023-04" db="EMBL/GenBank/DDBJ databases">
        <title>Phytophthora fragariaefolia NBRC 109709.</title>
        <authorList>
            <person name="Ichikawa N."/>
            <person name="Sato H."/>
            <person name="Tonouchi N."/>
        </authorList>
    </citation>
    <scope>NUCLEOTIDE SEQUENCE</scope>
    <source>
        <strain evidence="1">NBRC 109709</strain>
    </source>
</reference>
<dbReference type="AlphaFoldDB" id="A0A9W6UFI9"/>
<dbReference type="Proteomes" id="UP001165121">
    <property type="component" value="Unassembled WGS sequence"/>
</dbReference>
<keyword evidence="2" id="KW-1185">Reference proteome</keyword>
<dbReference type="EMBL" id="BSXT01000642">
    <property type="protein sequence ID" value="GMF31616.1"/>
    <property type="molecule type" value="Genomic_DNA"/>
</dbReference>
<evidence type="ECO:0000313" key="2">
    <source>
        <dbReference type="Proteomes" id="UP001165121"/>
    </source>
</evidence>
<dbReference type="PANTHER" id="PTHR11439:SF440">
    <property type="entry name" value="INTEGRASE CATALYTIC DOMAIN-CONTAINING PROTEIN"/>
    <property type="match status" value="1"/>
</dbReference>
<comment type="caution">
    <text evidence="1">The sequence shown here is derived from an EMBL/GenBank/DDBJ whole genome shotgun (WGS) entry which is preliminary data.</text>
</comment>